<sequence length="407" mass="43449">MSHTTMTRRELSARAQSLGLSLNDYIDLLHREAEEGGRRPVVEAASIFGTRGRLGIQTRPQEGGGEDGFSFEDLLSDALGGGGGGTRPQTAEEAANLLAQSKLFAAQARNIPQAQELARRKTFAEIGLAQAERAANPRRIFEAIYAQARLKLPKLAKSLQEKVNLPGFAHGGSVRTERGTSQGKTVAGPVLALVGKDDDEYALLAPGSVVAPKKAGDGDDVETAKLRIVEQMAKGGTVSPEKAHEMLEHGEVHGEPLTEKQRGLFGLIASGKKPTRLRKAQGGLDVFGLPKSVIDEMARLRGQTTETVLGATRAATRGTSLFDPVGGSTFTDEQADFLRGLNLREFSKLSPTQREATFSTLSASRVAPEDFVESLRRQFAGFNPVLAVLHRRTSSSPSAASSRGSTP</sequence>
<accession>A0A0F9PV80</accession>
<comment type="caution">
    <text evidence="1">The sequence shown here is derived from an EMBL/GenBank/DDBJ whole genome shotgun (WGS) entry which is preliminary data.</text>
</comment>
<gene>
    <name evidence="1" type="ORF">LCGC14_0852250</name>
</gene>
<dbReference type="EMBL" id="LAZR01002545">
    <property type="protein sequence ID" value="KKN28652.1"/>
    <property type="molecule type" value="Genomic_DNA"/>
</dbReference>
<evidence type="ECO:0000313" key="1">
    <source>
        <dbReference type="EMBL" id="KKN28652.1"/>
    </source>
</evidence>
<dbReference type="AlphaFoldDB" id="A0A0F9PV80"/>
<proteinExistence type="predicted"/>
<name>A0A0F9PV80_9ZZZZ</name>
<reference evidence="1" key="1">
    <citation type="journal article" date="2015" name="Nature">
        <title>Complex archaea that bridge the gap between prokaryotes and eukaryotes.</title>
        <authorList>
            <person name="Spang A."/>
            <person name="Saw J.H."/>
            <person name="Jorgensen S.L."/>
            <person name="Zaremba-Niedzwiedzka K."/>
            <person name="Martijn J."/>
            <person name="Lind A.E."/>
            <person name="van Eijk R."/>
            <person name="Schleper C."/>
            <person name="Guy L."/>
            <person name="Ettema T.J."/>
        </authorList>
    </citation>
    <scope>NUCLEOTIDE SEQUENCE</scope>
</reference>
<protein>
    <submittedName>
        <fullName evidence="1">Uncharacterized protein</fullName>
    </submittedName>
</protein>
<organism evidence="1">
    <name type="scientific">marine sediment metagenome</name>
    <dbReference type="NCBI Taxonomy" id="412755"/>
    <lineage>
        <taxon>unclassified sequences</taxon>
        <taxon>metagenomes</taxon>
        <taxon>ecological metagenomes</taxon>
    </lineage>
</organism>